<sequence>MSQNYLQDIATSINSITQSLDGTIAQIENLNRALEDNSKNLMESLTAVNENMRLIIEVIKKGRSNTKESLDEIKKHIDDEIQSLWNEKSLENIGKDQIEAVKKLKNINYAIGENLYMTQMLSIITSLRQILGQAKAIKLTKQTTAASAQK</sequence>
<name>A0ABY6HPY2_9ARCH</name>
<dbReference type="EMBL" id="CP104013">
    <property type="protein sequence ID" value="UYP45557.1"/>
    <property type="molecule type" value="Genomic_DNA"/>
</dbReference>
<dbReference type="Proteomes" id="UP001208689">
    <property type="component" value="Chromosome"/>
</dbReference>
<keyword evidence="1" id="KW-0175">Coiled coil</keyword>
<organism evidence="2 3">
    <name type="scientific">Candidatus Lokiarchaeum ossiferum</name>
    <dbReference type="NCBI Taxonomy" id="2951803"/>
    <lineage>
        <taxon>Archaea</taxon>
        <taxon>Promethearchaeati</taxon>
        <taxon>Promethearchaeota</taxon>
        <taxon>Promethearchaeia</taxon>
        <taxon>Promethearchaeales</taxon>
        <taxon>Promethearchaeaceae</taxon>
        <taxon>Candidatus Lokiarchaeum</taxon>
    </lineage>
</organism>
<accession>A0ABY6HPY2</accession>
<gene>
    <name evidence="2" type="ORF">NEF87_001842</name>
</gene>
<feature type="coiled-coil region" evidence="1">
    <location>
        <begin position="20"/>
        <end position="51"/>
    </location>
</feature>
<evidence type="ECO:0000256" key="1">
    <source>
        <dbReference type="SAM" id="Coils"/>
    </source>
</evidence>
<reference evidence="2" key="1">
    <citation type="submission" date="2022-09" db="EMBL/GenBank/DDBJ databases">
        <title>Actin cytoskeleton and complex cell architecture in an #Asgard archaeon.</title>
        <authorList>
            <person name="Ponce Toledo R.I."/>
            <person name="Schleper C."/>
            <person name="Rodrigues Oliveira T."/>
            <person name="Wollweber F."/>
            <person name="Xu J."/>
            <person name="Rittmann S."/>
            <person name="Klingl A."/>
            <person name="Pilhofer M."/>
        </authorList>
    </citation>
    <scope>NUCLEOTIDE SEQUENCE</scope>
    <source>
        <strain evidence="2">B-35</strain>
    </source>
</reference>
<keyword evidence="3" id="KW-1185">Reference proteome</keyword>
<proteinExistence type="predicted"/>
<evidence type="ECO:0000313" key="3">
    <source>
        <dbReference type="Proteomes" id="UP001208689"/>
    </source>
</evidence>
<evidence type="ECO:0000313" key="2">
    <source>
        <dbReference type="EMBL" id="UYP45557.1"/>
    </source>
</evidence>
<protein>
    <submittedName>
        <fullName evidence="2">Uncharacterized protein</fullName>
    </submittedName>
</protein>